<dbReference type="GO" id="GO:0005789">
    <property type="term" value="C:endoplasmic reticulum membrane"/>
    <property type="evidence" value="ECO:0007669"/>
    <property type="project" value="TreeGrafter"/>
</dbReference>
<dbReference type="GO" id="GO:0042058">
    <property type="term" value="P:regulation of epidermal growth factor receptor signaling pathway"/>
    <property type="evidence" value="ECO:0007669"/>
    <property type="project" value="TreeGrafter"/>
</dbReference>
<dbReference type="AlphaFoldDB" id="A0A7R8HCW3"/>
<evidence type="ECO:0000313" key="3">
    <source>
        <dbReference type="Proteomes" id="UP000675881"/>
    </source>
</evidence>
<proteinExistence type="inferred from homology"/>
<evidence type="ECO:0000313" key="2">
    <source>
        <dbReference type="EMBL" id="CAF3022818.1"/>
    </source>
</evidence>
<organism evidence="2 3">
    <name type="scientific">Lepeophtheirus salmonis</name>
    <name type="common">Salmon louse</name>
    <name type="synonym">Caligus salmonis</name>
    <dbReference type="NCBI Taxonomy" id="72036"/>
    <lineage>
        <taxon>Eukaryota</taxon>
        <taxon>Metazoa</taxon>
        <taxon>Ecdysozoa</taxon>
        <taxon>Arthropoda</taxon>
        <taxon>Crustacea</taxon>
        <taxon>Multicrustacea</taxon>
        <taxon>Hexanauplia</taxon>
        <taxon>Copepoda</taxon>
        <taxon>Siphonostomatoida</taxon>
        <taxon>Caligidae</taxon>
        <taxon>Lepeophtheirus</taxon>
    </lineage>
</organism>
<accession>A0A7R8HCW3</accession>
<keyword evidence="3" id="KW-1185">Reference proteome</keyword>
<dbReference type="Proteomes" id="UP000675881">
    <property type="component" value="Chromosome 8"/>
</dbReference>
<protein>
    <submittedName>
        <fullName evidence="2">Inactive rhomboid protein 2</fullName>
    </submittedName>
</protein>
<comment type="similarity">
    <text evidence="1">Belongs to the peptidase S54 family.</text>
</comment>
<gene>
    <name evidence="2" type="ORF">LSAA_14090</name>
</gene>
<dbReference type="OrthoDB" id="2146116at2759"/>
<dbReference type="EMBL" id="HG994587">
    <property type="protein sequence ID" value="CAF3022818.1"/>
    <property type="molecule type" value="Genomic_DNA"/>
</dbReference>
<evidence type="ECO:0000256" key="1">
    <source>
        <dbReference type="ARBA" id="ARBA00009045"/>
    </source>
</evidence>
<dbReference type="InterPro" id="IPR051512">
    <property type="entry name" value="Inactive_Rhomboid"/>
</dbReference>
<dbReference type="GO" id="GO:0050708">
    <property type="term" value="P:regulation of protein secretion"/>
    <property type="evidence" value="ECO:0007669"/>
    <property type="project" value="TreeGrafter"/>
</dbReference>
<dbReference type="PANTHER" id="PTHR45965">
    <property type="entry name" value="INACTIVE RHOMBOID PROTEIN"/>
    <property type="match status" value="1"/>
</dbReference>
<reference evidence="2" key="1">
    <citation type="submission" date="2021-02" db="EMBL/GenBank/DDBJ databases">
        <authorList>
            <person name="Bekaert M."/>
        </authorList>
    </citation>
    <scope>NUCLEOTIDE SEQUENCE</scope>
    <source>
        <strain evidence="2">IoA-00</strain>
    </source>
</reference>
<dbReference type="PANTHER" id="PTHR45965:SF3">
    <property type="entry name" value="INACTIVE RHOMBOID PROTEIN 1"/>
    <property type="match status" value="1"/>
</dbReference>
<sequence length="427" mass="48513">MSYHEGFIQTYGKIVEKDLLLESMVALNQTLKPSLIKMKQMIALLPQPRDFLPKLFWDQVKLGRITPFGSRTKDPSKAESSYDISHSINDSIDTGGNFNIQLHDINPLPIERHYQRTKFARVVSRTRRTIDETDDFRPYFTYWITATQFIIMVISICLYGIGNFDVTLYERVGLVLTESLTLDQEQLFSPCMRVDESIMEEIAKDRKNEKANSGCCIRNDNSGCVQTTRDACSTLLSTFHSWTDGEGPEGRIYGPVCGQDPRFCVSPSSTAAHIWPDDISRWPICHKASRTDIGHPPHMTCELIGRPCCVGIHGKCEIRTEEYCRWVRGTFHLEANLCSQVSCLQDWRSCKPGVISDAQDNYGHIFGFISGFFLSLAFLPYTAFKLNLHRRVASVVSGVVVYILIYLSCIPLTSDFCSVQNINLKKR</sequence>
<name>A0A7R8HCW3_LEPSM</name>